<evidence type="ECO:0000256" key="1">
    <source>
        <dbReference type="SAM" id="Phobius"/>
    </source>
</evidence>
<reference evidence="2" key="1">
    <citation type="submission" date="2018-02" db="EMBL/GenBank/DDBJ databases">
        <title>Rhizophora mucronata_Transcriptome.</title>
        <authorList>
            <person name="Meera S.P."/>
            <person name="Sreeshan A."/>
            <person name="Augustine A."/>
        </authorList>
    </citation>
    <scope>NUCLEOTIDE SEQUENCE</scope>
    <source>
        <tissue evidence="2">Leaf</tissue>
    </source>
</reference>
<dbReference type="EMBL" id="GGEC01015328">
    <property type="protein sequence ID" value="MBW95811.1"/>
    <property type="molecule type" value="Transcribed_RNA"/>
</dbReference>
<dbReference type="AlphaFoldDB" id="A0A2P2JQQ5"/>
<feature type="transmembrane region" description="Helical" evidence="1">
    <location>
        <begin position="6"/>
        <end position="23"/>
    </location>
</feature>
<keyword evidence="1" id="KW-0812">Transmembrane</keyword>
<keyword evidence="1" id="KW-0472">Membrane</keyword>
<protein>
    <submittedName>
        <fullName evidence="2">Uncharacterized protein</fullName>
    </submittedName>
</protein>
<name>A0A2P2JQQ5_RHIMU</name>
<proteinExistence type="predicted"/>
<accession>A0A2P2JQQ5</accession>
<organism evidence="2">
    <name type="scientific">Rhizophora mucronata</name>
    <name type="common">Asiatic mangrove</name>
    <dbReference type="NCBI Taxonomy" id="61149"/>
    <lineage>
        <taxon>Eukaryota</taxon>
        <taxon>Viridiplantae</taxon>
        <taxon>Streptophyta</taxon>
        <taxon>Embryophyta</taxon>
        <taxon>Tracheophyta</taxon>
        <taxon>Spermatophyta</taxon>
        <taxon>Magnoliopsida</taxon>
        <taxon>eudicotyledons</taxon>
        <taxon>Gunneridae</taxon>
        <taxon>Pentapetalae</taxon>
        <taxon>rosids</taxon>
        <taxon>fabids</taxon>
        <taxon>Malpighiales</taxon>
        <taxon>Rhizophoraceae</taxon>
        <taxon>Rhizophora</taxon>
    </lineage>
</organism>
<evidence type="ECO:0000313" key="2">
    <source>
        <dbReference type="EMBL" id="MBW95811.1"/>
    </source>
</evidence>
<sequence length="39" mass="4770">MWINNILSSFAIYTWSFFFFLPGKKRPLKGQPQMNIRYK</sequence>
<keyword evidence="1" id="KW-1133">Transmembrane helix</keyword>